<comment type="caution">
    <text evidence="1">The sequence shown here is derived from an EMBL/GenBank/DDBJ whole genome shotgun (WGS) entry which is preliminary data.</text>
</comment>
<gene>
    <name evidence="1" type="ORF">R1flu_006286</name>
</gene>
<organism evidence="1 2">
    <name type="scientific">Riccia fluitans</name>
    <dbReference type="NCBI Taxonomy" id="41844"/>
    <lineage>
        <taxon>Eukaryota</taxon>
        <taxon>Viridiplantae</taxon>
        <taxon>Streptophyta</taxon>
        <taxon>Embryophyta</taxon>
        <taxon>Marchantiophyta</taxon>
        <taxon>Marchantiopsida</taxon>
        <taxon>Marchantiidae</taxon>
        <taxon>Marchantiales</taxon>
        <taxon>Ricciaceae</taxon>
        <taxon>Riccia</taxon>
    </lineage>
</organism>
<name>A0ABD1YZM8_9MARC</name>
<proteinExistence type="predicted"/>
<dbReference type="AlphaFoldDB" id="A0ABD1YZM8"/>
<reference evidence="1 2" key="1">
    <citation type="submission" date="2024-09" db="EMBL/GenBank/DDBJ databases">
        <title>Chromosome-scale assembly of Riccia fluitans.</title>
        <authorList>
            <person name="Paukszto L."/>
            <person name="Sawicki J."/>
            <person name="Karawczyk K."/>
            <person name="Piernik-Szablinska J."/>
            <person name="Szczecinska M."/>
            <person name="Mazdziarz M."/>
        </authorList>
    </citation>
    <scope>NUCLEOTIDE SEQUENCE [LARGE SCALE GENOMIC DNA]</scope>
    <source>
        <strain evidence="1">Rf_01</strain>
        <tissue evidence="1">Aerial parts of the thallus</tissue>
    </source>
</reference>
<evidence type="ECO:0000313" key="1">
    <source>
        <dbReference type="EMBL" id="KAL2634807.1"/>
    </source>
</evidence>
<accession>A0ABD1YZM8</accession>
<evidence type="ECO:0000313" key="2">
    <source>
        <dbReference type="Proteomes" id="UP001605036"/>
    </source>
</evidence>
<protein>
    <submittedName>
        <fullName evidence="1">Uncharacterized protein</fullName>
    </submittedName>
</protein>
<keyword evidence="2" id="KW-1185">Reference proteome</keyword>
<sequence length="85" mass="9862">MQVQLDKACMQKVETEAEMARLMLKTNALALETVLRPCIVLPMELRMKTLILDMNRVLLRISRTSNDFVVAHKWFGYIVLPTSPW</sequence>
<dbReference type="Proteomes" id="UP001605036">
    <property type="component" value="Unassembled WGS sequence"/>
</dbReference>
<dbReference type="EMBL" id="JBHFFA010000003">
    <property type="protein sequence ID" value="KAL2634807.1"/>
    <property type="molecule type" value="Genomic_DNA"/>
</dbReference>